<reference evidence="1 2" key="1">
    <citation type="submission" date="2014-04" db="EMBL/GenBank/DDBJ databases">
        <authorList>
            <consortium name="DOE Joint Genome Institute"/>
            <person name="Kuo A."/>
            <person name="Gay G."/>
            <person name="Dore J."/>
            <person name="Kohler A."/>
            <person name="Nagy L.G."/>
            <person name="Floudas D."/>
            <person name="Copeland A."/>
            <person name="Barry K.W."/>
            <person name="Cichocki N."/>
            <person name="Veneault-Fourrey C."/>
            <person name="LaButti K."/>
            <person name="Lindquist E.A."/>
            <person name="Lipzen A."/>
            <person name="Lundell T."/>
            <person name="Morin E."/>
            <person name="Murat C."/>
            <person name="Sun H."/>
            <person name="Tunlid A."/>
            <person name="Henrissat B."/>
            <person name="Grigoriev I.V."/>
            <person name="Hibbett D.S."/>
            <person name="Martin F."/>
            <person name="Nordberg H.P."/>
            <person name="Cantor M.N."/>
            <person name="Hua S.X."/>
        </authorList>
    </citation>
    <scope>NUCLEOTIDE SEQUENCE [LARGE SCALE GENOMIC DNA]</scope>
    <source>
        <strain evidence="2">h7</strain>
    </source>
</reference>
<evidence type="ECO:0000313" key="2">
    <source>
        <dbReference type="Proteomes" id="UP000053424"/>
    </source>
</evidence>
<dbReference type="AlphaFoldDB" id="A0A0C2YJA0"/>
<dbReference type="HOGENOM" id="CLU_2320666_0_0_1"/>
<reference evidence="2" key="2">
    <citation type="submission" date="2015-01" db="EMBL/GenBank/DDBJ databases">
        <title>Evolutionary Origins and Diversification of the Mycorrhizal Mutualists.</title>
        <authorList>
            <consortium name="DOE Joint Genome Institute"/>
            <consortium name="Mycorrhizal Genomics Consortium"/>
            <person name="Kohler A."/>
            <person name="Kuo A."/>
            <person name="Nagy L.G."/>
            <person name="Floudas D."/>
            <person name="Copeland A."/>
            <person name="Barry K.W."/>
            <person name="Cichocki N."/>
            <person name="Veneault-Fourrey C."/>
            <person name="LaButti K."/>
            <person name="Lindquist E.A."/>
            <person name="Lipzen A."/>
            <person name="Lundell T."/>
            <person name="Morin E."/>
            <person name="Murat C."/>
            <person name="Riley R."/>
            <person name="Ohm R."/>
            <person name="Sun H."/>
            <person name="Tunlid A."/>
            <person name="Henrissat B."/>
            <person name="Grigoriev I.V."/>
            <person name="Hibbett D.S."/>
            <person name="Martin F."/>
        </authorList>
    </citation>
    <scope>NUCLEOTIDE SEQUENCE [LARGE SCALE GENOMIC DNA]</scope>
    <source>
        <strain evidence="2">h7</strain>
    </source>
</reference>
<dbReference type="Proteomes" id="UP000053424">
    <property type="component" value="Unassembled WGS sequence"/>
</dbReference>
<dbReference type="EMBL" id="KN831768">
    <property type="protein sequence ID" value="KIM49858.1"/>
    <property type="molecule type" value="Genomic_DNA"/>
</dbReference>
<organism evidence="1 2">
    <name type="scientific">Hebeloma cylindrosporum</name>
    <dbReference type="NCBI Taxonomy" id="76867"/>
    <lineage>
        <taxon>Eukaryota</taxon>
        <taxon>Fungi</taxon>
        <taxon>Dikarya</taxon>
        <taxon>Basidiomycota</taxon>
        <taxon>Agaricomycotina</taxon>
        <taxon>Agaricomycetes</taxon>
        <taxon>Agaricomycetidae</taxon>
        <taxon>Agaricales</taxon>
        <taxon>Agaricineae</taxon>
        <taxon>Hymenogastraceae</taxon>
        <taxon>Hebeloma</taxon>
    </lineage>
</organism>
<accession>A0A0C2YJA0</accession>
<evidence type="ECO:0000313" key="1">
    <source>
        <dbReference type="EMBL" id="KIM49858.1"/>
    </source>
</evidence>
<proteinExistence type="predicted"/>
<protein>
    <submittedName>
        <fullName evidence="1">Uncharacterized protein</fullName>
    </submittedName>
</protein>
<sequence length="99" mass="11179">MQVISVPSMKEPEAASLPTADLLHIKAGLSLEVETRTALRFVLPANNPNPQEYLGPANTKKMCRYRRVCNTYLCGHREQLPDELVREINSNANQRLKAF</sequence>
<keyword evidence="2" id="KW-1185">Reference proteome</keyword>
<gene>
    <name evidence="1" type="ORF">M413DRAFT_21981</name>
</gene>
<name>A0A0C2YJA0_HEBCY</name>